<dbReference type="EMBL" id="KP027447">
    <property type="protein sequence ID" value="AJA42178.1"/>
    <property type="molecule type" value="Genomic_DNA"/>
</dbReference>
<name>A0A0D3MVC5_9CAUD</name>
<sequence>MTNEFIYDIMKKDNESMDENNLYFLTGKYFSFDEVINNEETLNKKYKHLYKPNGFNSFYDMVLFCKSNTEKITKGGDKDLSNLNKVKRKVIRNGKEVEMTIYEDGNSKDKEQQDKQPETNNNSAIGSSVEDNGGINEKVNPERLATSLSILKNKGVNTSHLKETSSIYKVFNNGEDVIGIAEYNLYDKEIKLESYISSPESSGVGLRSIFELIKLGIDNEMAISIYDIQLKEAINYIDYLGFKKVKDRYLMTKKEVQNFVGDNDVFV</sequence>
<organism evidence="2 3">
    <name type="scientific">Staphylococcus phage vB_SepM_ phiIPLA-C1C</name>
    <dbReference type="NCBI Taxonomy" id="1572704"/>
    <lineage>
        <taxon>Viruses</taxon>
        <taxon>Duplodnaviria</taxon>
        <taxon>Heunggongvirae</taxon>
        <taxon>Uroviricota</taxon>
        <taxon>Caudoviricetes</taxon>
        <taxon>Herelleviridae</taxon>
        <taxon>Twortvirinae</taxon>
        <taxon>Sepunavirus</taxon>
        <taxon>Sepunavirus IPLAC1C</taxon>
    </lineage>
</organism>
<feature type="compositionally biased region" description="Polar residues" evidence="1">
    <location>
        <begin position="118"/>
        <end position="130"/>
    </location>
</feature>
<dbReference type="Proteomes" id="UP000032689">
    <property type="component" value="Segment"/>
</dbReference>
<dbReference type="KEGG" id="vg:26640875"/>
<dbReference type="RefSeq" id="YP_009214458.1">
    <property type="nucleotide sequence ID" value="NC_028962.1"/>
</dbReference>
<evidence type="ECO:0000313" key="3">
    <source>
        <dbReference type="Proteomes" id="UP000032689"/>
    </source>
</evidence>
<evidence type="ECO:0000313" key="2">
    <source>
        <dbReference type="EMBL" id="AJA42178.1"/>
    </source>
</evidence>
<dbReference type="GeneID" id="26640875"/>
<feature type="compositionally biased region" description="Basic and acidic residues" evidence="1">
    <location>
        <begin position="105"/>
        <end position="117"/>
    </location>
</feature>
<evidence type="ECO:0000256" key="1">
    <source>
        <dbReference type="SAM" id="MobiDB-lite"/>
    </source>
</evidence>
<reference evidence="2 3" key="1">
    <citation type="journal article" date="2015" name="Appl. Environ. Microbiol.">
        <title>Two Phages, phiIPLA-RODI and phiIPLA-C1C, Lyse Mono- and Dual-Species Staphylococcal Biofilms.</title>
        <authorList>
            <person name="Gutierrez D."/>
            <person name="Vandenheuvel D."/>
            <person name="Martinez B."/>
            <person name="Rodriguez A."/>
            <person name="Lavigne R."/>
            <person name="Garcia P."/>
        </authorList>
    </citation>
    <scope>NUCLEOTIDE SEQUENCE [LARGE SCALE GENOMIC DNA]</scope>
</reference>
<feature type="region of interest" description="Disordered" evidence="1">
    <location>
        <begin position="100"/>
        <end position="137"/>
    </location>
</feature>
<keyword evidence="3" id="KW-1185">Reference proteome</keyword>
<proteinExistence type="predicted"/>
<dbReference type="OrthoDB" id="7253at10239"/>
<protein>
    <submittedName>
        <fullName evidence="2">Uncharacterized protein</fullName>
    </submittedName>
</protein>
<accession>A0A0D3MVC5</accession>